<dbReference type="NCBIfam" id="TIGR00027">
    <property type="entry name" value="mthyl_TIGR00027"/>
    <property type="match status" value="1"/>
</dbReference>
<dbReference type="Pfam" id="PF04072">
    <property type="entry name" value="LCM"/>
    <property type="match status" value="1"/>
</dbReference>
<accession>A0A848L4J1</accession>
<reference evidence="5 6" key="1">
    <citation type="submission" date="2020-04" db="EMBL/GenBank/DDBJ databases">
        <title>Draft genome of Pyxidicoccus fallax type strain.</title>
        <authorList>
            <person name="Whitworth D.E."/>
        </authorList>
    </citation>
    <scope>NUCLEOTIDE SEQUENCE [LARGE SCALE GENOMIC DNA]</scope>
    <source>
        <strain evidence="5 6">DSM 14698</strain>
    </source>
</reference>
<proteinExistence type="inferred from homology"/>
<protein>
    <recommendedName>
        <fullName evidence="4">S-adenosyl-L-methionine-dependent methyltransferase</fullName>
        <ecNumber evidence="4">2.1.1.-</ecNumber>
    </recommendedName>
</protein>
<dbReference type="PANTHER" id="PTHR43619">
    <property type="entry name" value="S-ADENOSYL-L-METHIONINE-DEPENDENT METHYLTRANSFERASE YKTD-RELATED"/>
    <property type="match status" value="1"/>
</dbReference>
<comment type="similarity">
    <text evidence="1 4">Belongs to the UPF0677 family.</text>
</comment>
<dbReference type="EC" id="2.1.1.-" evidence="4"/>
<evidence type="ECO:0000256" key="4">
    <source>
        <dbReference type="RuleBase" id="RU362030"/>
    </source>
</evidence>
<dbReference type="InterPro" id="IPR029063">
    <property type="entry name" value="SAM-dependent_MTases_sf"/>
</dbReference>
<sequence>MSLMPSERPSRTATKIAGFMLLLDSVPRLAPVLPPGAAVEAEAILRASGAVPRLHVELQRTRLTVRFYEATERLLGQGQLLWFGVRKRWMREVVEQAIAEGARQVLVVGAGFDPLAVSVARRHPDVTCVEVDAPATAEPKRAGIQGGGLACPNHVVLAADLAKKPLEAVLGAAGWRVDVRSVVVAEGLLMYLAPAQVSAFLAQVRACTSPGSRLAFSSMDSDEEGQPRLLFAGRLLGRAIRSALRLAGEPLRWGIAPSAVPPFLTTAGYRVLDQPTPRMLRERFLTPHGLAEEPLAPYEHLVLAEVRDSAG</sequence>
<name>A0A848L4J1_9BACT</name>
<dbReference type="PANTHER" id="PTHR43619:SF2">
    <property type="entry name" value="S-ADENOSYL-L-METHIONINE-DEPENDENT METHYLTRANSFERASES SUPERFAMILY PROTEIN"/>
    <property type="match status" value="1"/>
</dbReference>
<dbReference type="GO" id="GO:0008168">
    <property type="term" value="F:methyltransferase activity"/>
    <property type="evidence" value="ECO:0007669"/>
    <property type="project" value="UniProtKB-UniRule"/>
</dbReference>
<dbReference type="Gene3D" id="3.40.50.150">
    <property type="entry name" value="Vaccinia Virus protein VP39"/>
    <property type="match status" value="1"/>
</dbReference>
<evidence type="ECO:0000256" key="3">
    <source>
        <dbReference type="ARBA" id="ARBA00022679"/>
    </source>
</evidence>
<gene>
    <name evidence="5" type="ORF">HG543_01705</name>
</gene>
<dbReference type="RefSeq" id="WP_171817734.1">
    <property type="nucleotide sequence ID" value="NZ_JABJTR010000003.1"/>
</dbReference>
<dbReference type="Proteomes" id="UP000518300">
    <property type="component" value="Unassembled WGS sequence"/>
</dbReference>
<organism evidence="5 6">
    <name type="scientific">Pyxidicoccus fallax</name>
    <dbReference type="NCBI Taxonomy" id="394095"/>
    <lineage>
        <taxon>Bacteria</taxon>
        <taxon>Pseudomonadati</taxon>
        <taxon>Myxococcota</taxon>
        <taxon>Myxococcia</taxon>
        <taxon>Myxococcales</taxon>
        <taxon>Cystobacterineae</taxon>
        <taxon>Myxococcaceae</taxon>
        <taxon>Pyxidicoccus</taxon>
    </lineage>
</organism>
<keyword evidence="4" id="KW-0949">S-adenosyl-L-methionine</keyword>
<comment type="caution">
    <text evidence="5">The sequence shown here is derived from an EMBL/GenBank/DDBJ whole genome shotgun (WGS) entry which is preliminary data.</text>
</comment>
<keyword evidence="3 5" id="KW-0808">Transferase</keyword>
<keyword evidence="6" id="KW-1185">Reference proteome</keyword>
<evidence type="ECO:0000313" key="6">
    <source>
        <dbReference type="Proteomes" id="UP000518300"/>
    </source>
</evidence>
<dbReference type="EMBL" id="JABBJJ010000004">
    <property type="protein sequence ID" value="NMO13579.1"/>
    <property type="molecule type" value="Genomic_DNA"/>
</dbReference>
<evidence type="ECO:0000256" key="2">
    <source>
        <dbReference type="ARBA" id="ARBA00022603"/>
    </source>
</evidence>
<dbReference type="SUPFAM" id="SSF53335">
    <property type="entry name" value="S-adenosyl-L-methionine-dependent methyltransferases"/>
    <property type="match status" value="1"/>
</dbReference>
<dbReference type="InterPro" id="IPR011610">
    <property type="entry name" value="SAM_mthyl_Trfase_ML2640-like"/>
</dbReference>
<dbReference type="AlphaFoldDB" id="A0A848L4J1"/>
<dbReference type="InterPro" id="IPR007213">
    <property type="entry name" value="Ppm1/Ppm2/Tcmp"/>
</dbReference>
<evidence type="ECO:0000313" key="5">
    <source>
        <dbReference type="EMBL" id="NMO13579.1"/>
    </source>
</evidence>
<comment type="function">
    <text evidence="4">Exhibits S-adenosyl-L-methionine-dependent methyltransferase activity.</text>
</comment>
<evidence type="ECO:0000256" key="1">
    <source>
        <dbReference type="ARBA" id="ARBA00008138"/>
    </source>
</evidence>
<keyword evidence="2 4" id="KW-0489">Methyltransferase</keyword>
<dbReference type="GO" id="GO:0032259">
    <property type="term" value="P:methylation"/>
    <property type="evidence" value="ECO:0007669"/>
    <property type="project" value="UniProtKB-KW"/>
</dbReference>